<dbReference type="Pfam" id="PF01844">
    <property type="entry name" value="HNH"/>
    <property type="match status" value="1"/>
</dbReference>
<protein>
    <submittedName>
        <fullName evidence="3">HNH endonuclease</fullName>
    </submittedName>
</protein>
<name>A0A1I6TVD3_9BACI</name>
<evidence type="ECO:0000313" key="4">
    <source>
        <dbReference type="Proteomes" id="UP000199139"/>
    </source>
</evidence>
<reference evidence="3 4" key="1">
    <citation type="submission" date="2016-10" db="EMBL/GenBank/DDBJ databases">
        <authorList>
            <person name="de Groot N.N."/>
        </authorList>
    </citation>
    <scope>NUCLEOTIDE SEQUENCE [LARGE SCALE GENOMIC DNA]</scope>
    <source>
        <strain evidence="3 4">DSM 17074</strain>
    </source>
</reference>
<dbReference type="PANTHER" id="PTHR33877">
    <property type="entry name" value="SLL1193 PROTEIN"/>
    <property type="match status" value="1"/>
</dbReference>
<keyword evidence="3" id="KW-0378">Hydrolase</keyword>
<dbReference type="InterPro" id="IPR052892">
    <property type="entry name" value="NA-targeting_endonuclease"/>
</dbReference>
<dbReference type="Proteomes" id="UP000199139">
    <property type="component" value="Unassembled WGS sequence"/>
</dbReference>
<keyword evidence="3" id="KW-0540">Nuclease</keyword>
<dbReference type="InterPro" id="IPR025938">
    <property type="entry name" value="RRXRR_dom"/>
</dbReference>
<proteinExistence type="predicted"/>
<dbReference type="InterPro" id="IPR002711">
    <property type="entry name" value="HNH"/>
</dbReference>
<dbReference type="SMART" id="SM00507">
    <property type="entry name" value="HNHc"/>
    <property type="match status" value="1"/>
</dbReference>
<dbReference type="EMBL" id="FPAI01000018">
    <property type="protein sequence ID" value="SFS92967.1"/>
    <property type="molecule type" value="Genomic_DNA"/>
</dbReference>
<feature type="compositionally biased region" description="Basic residues" evidence="1">
    <location>
        <begin position="356"/>
        <end position="371"/>
    </location>
</feature>
<keyword evidence="3" id="KW-0255">Endonuclease</keyword>
<organism evidence="3 4">
    <name type="scientific">Halolactibacillus miurensis</name>
    <dbReference type="NCBI Taxonomy" id="306541"/>
    <lineage>
        <taxon>Bacteria</taxon>
        <taxon>Bacillati</taxon>
        <taxon>Bacillota</taxon>
        <taxon>Bacilli</taxon>
        <taxon>Bacillales</taxon>
        <taxon>Bacillaceae</taxon>
        <taxon>Halolactibacillus</taxon>
    </lineage>
</organism>
<dbReference type="AlphaFoldDB" id="A0A1I6TVD3"/>
<dbReference type="STRING" id="306541.SAMN05421668_11826"/>
<dbReference type="GO" id="GO:0008270">
    <property type="term" value="F:zinc ion binding"/>
    <property type="evidence" value="ECO:0007669"/>
    <property type="project" value="InterPro"/>
</dbReference>
<dbReference type="NCBIfam" id="NF040563">
    <property type="entry name" value="guided_IscB"/>
    <property type="match status" value="1"/>
</dbReference>
<feature type="region of interest" description="Disordered" evidence="1">
    <location>
        <begin position="349"/>
        <end position="373"/>
    </location>
</feature>
<sequence>MRVFVKSMRGSNLDPCKNQKARQLLKEKKAKIISYKPFTIQMLIPTGETTHESHVGIDLGAKYTGVAITQEDRVLAKGDIECRQNVKGLLETKKIYRRSRRSRKTRYRKCKFKHKTTRVFSNKKGKWVKKKLSFTSPRPKGWLPPSLESRTQNLFFWIDTFTSLLPKVKVHIEVGKFDVQKMKNPDIQGKAYQEGDTFGYHNIRYFVFARDNYTCQVCKKKGNILNMHHIIYRSHGGSDAPSNLISVCTDCHTSDNHKRGHILWHWMEKRKKVPTYKEPPFMNTLRIRTFRRYPDARIIYGSETTPRRKELHLEKTHYNDAIAISAIQQIKQNPNSMFYIKQFRKKKRSLHEATARKGRKNKNLTKKRNKKNTKEMKGIHLNNTVRIFGKVGFVSGFTTSGLYIKDTHNVYITKPGKTYKQVGFKDVTVKNHNNNWQFISHLAPDGA</sequence>
<evidence type="ECO:0000256" key="1">
    <source>
        <dbReference type="SAM" id="MobiDB-lite"/>
    </source>
</evidence>
<evidence type="ECO:0000313" key="3">
    <source>
        <dbReference type="EMBL" id="SFS92967.1"/>
    </source>
</evidence>
<dbReference type="Gene3D" id="1.10.30.50">
    <property type="match status" value="1"/>
</dbReference>
<gene>
    <name evidence="3" type="ORF">SAMN05421668_11826</name>
</gene>
<accession>A0A1I6TVD3</accession>
<dbReference type="GO" id="GO:0003676">
    <property type="term" value="F:nucleic acid binding"/>
    <property type="evidence" value="ECO:0007669"/>
    <property type="project" value="InterPro"/>
</dbReference>
<dbReference type="CDD" id="cd00085">
    <property type="entry name" value="HNHc"/>
    <property type="match status" value="1"/>
</dbReference>
<feature type="domain" description="HNH nuclease" evidence="2">
    <location>
        <begin position="202"/>
        <end position="253"/>
    </location>
</feature>
<dbReference type="RefSeq" id="WP_089854764.1">
    <property type="nucleotide sequence ID" value="NZ_FPAI01000018.1"/>
</dbReference>
<dbReference type="Pfam" id="PF14239">
    <property type="entry name" value="RRXRR"/>
    <property type="match status" value="1"/>
</dbReference>
<dbReference type="InterPro" id="IPR047693">
    <property type="entry name" value="RNA-guided_IscB-like"/>
</dbReference>
<dbReference type="GO" id="GO:0004519">
    <property type="term" value="F:endonuclease activity"/>
    <property type="evidence" value="ECO:0007669"/>
    <property type="project" value="UniProtKB-KW"/>
</dbReference>
<dbReference type="PANTHER" id="PTHR33877:SF2">
    <property type="entry name" value="OS07G0170200 PROTEIN"/>
    <property type="match status" value="1"/>
</dbReference>
<dbReference type="InterPro" id="IPR003615">
    <property type="entry name" value="HNH_nuc"/>
</dbReference>
<evidence type="ECO:0000259" key="2">
    <source>
        <dbReference type="SMART" id="SM00507"/>
    </source>
</evidence>